<dbReference type="EMBL" id="FOTC01000008">
    <property type="protein sequence ID" value="SFL55930.1"/>
    <property type="molecule type" value="Genomic_DNA"/>
</dbReference>
<dbReference type="AlphaFoldDB" id="A0A1I4INM4"/>
<evidence type="ECO:0000313" key="1">
    <source>
        <dbReference type="EMBL" id="SFL55930.1"/>
    </source>
</evidence>
<reference evidence="2" key="1">
    <citation type="submission" date="2016-10" db="EMBL/GenBank/DDBJ databases">
        <authorList>
            <person name="Varghese N."/>
            <person name="Submissions S."/>
        </authorList>
    </citation>
    <scope>NUCLEOTIDE SEQUENCE [LARGE SCALE GENOMIC DNA]</scope>
    <source>
        <strain evidence="2">CGMCC 1.7738</strain>
    </source>
</reference>
<sequence length="86" mass="9451">MAANTSLVRVTWECPLCGTRRSSIQQAVNERRGRNGLLNHIRHTDDDDHGEWRSVPDSLSQETLEACLTVESVSLGVSDADEGDDA</sequence>
<organism evidence="1 2">
    <name type="scientific">Halogranum rubrum</name>
    <dbReference type="NCBI Taxonomy" id="553466"/>
    <lineage>
        <taxon>Archaea</taxon>
        <taxon>Methanobacteriati</taxon>
        <taxon>Methanobacteriota</taxon>
        <taxon>Stenosarchaea group</taxon>
        <taxon>Halobacteria</taxon>
        <taxon>Halobacteriales</taxon>
        <taxon>Haloferacaceae</taxon>
    </lineage>
</organism>
<dbReference type="Proteomes" id="UP000199607">
    <property type="component" value="Unassembled WGS sequence"/>
</dbReference>
<evidence type="ECO:0000313" key="2">
    <source>
        <dbReference type="Proteomes" id="UP000199607"/>
    </source>
</evidence>
<name>A0A1I4INM4_9EURY</name>
<accession>A0A1I4INM4</accession>
<protein>
    <submittedName>
        <fullName evidence="1">Uncharacterized protein</fullName>
    </submittedName>
</protein>
<gene>
    <name evidence="1" type="ORF">SAMN04487950_4212</name>
</gene>
<proteinExistence type="predicted"/>
<dbReference type="RefSeq" id="WP_089872158.1">
    <property type="nucleotide sequence ID" value="NZ_FOTC01000008.1"/>
</dbReference>
<keyword evidence="2" id="KW-1185">Reference proteome</keyword>